<accession>A0A9W4DY75</accession>
<name>A0A9W4DY75_9ACTN</name>
<dbReference type="EMBL" id="CAJSLV010000103">
    <property type="protein sequence ID" value="CAG6398331.1"/>
    <property type="molecule type" value="Genomic_DNA"/>
</dbReference>
<feature type="domain" description="Dienelactone hydrolase" evidence="1">
    <location>
        <begin position="27"/>
        <end position="251"/>
    </location>
</feature>
<dbReference type="PANTHER" id="PTHR46623">
    <property type="entry name" value="CARBOXYMETHYLENEBUTENOLIDASE-RELATED"/>
    <property type="match status" value="1"/>
</dbReference>
<dbReference type="Proteomes" id="UP001152519">
    <property type="component" value="Unassembled WGS sequence"/>
</dbReference>
<dbReference type="RefSeq" id="WP_251499581.1">
    <property type="nucleotide sequence ID" value="NZ_CAJSLV010000103.1"/>
</dbReference>
<dbReference type="InterPro" id="IPR051049">
    <property type="entry name" value="Dienelactone_hydrolase-like"/>
</dbReference>
<dbReference type="GO" id="GO:0016787">
    <property type="term" value="F:hydrolase activity"/>
    <property type="evidence" value="ECO:0007669"/>
    <property type="project" value="InterPro"/>
</dbReference>
<dbReference type="SUPFAM" id="SSF53474">
    <property type="entry name" value="alpha/beta-Hydrolases"/>
    <property type="match status" value="1"/>
</dbReference>
<comment type="caution">
    <text evidence="2">The sequence shown here is derived from an EMBL/GenBank/DDBJ whole genome shotgun (WGS) entry which is preliminary data.</text>
</comment>
<evidence type="ECO:0000259" key="1">
    <source>
        <dbReference type="Pfam" id="PF01738"/>
    </source>
</evidence>
<dbReference type="InterPro" id="IPR029058">
    <property type="entry name" value="AB_hydrolase_fold"/>
</dbReference>
<evidence type="ECO:0000313" key="3">
    <source>
        <dbReference type="Proteomes" id="UP001152519"/>
    </source>
</evidence>
<dbReference type="Pfam" id="PF01738">
    <property type="entry name" value="DLH"/>
    <property type="match status" value="1"/>
</dbReference>
<sequence>MTDYPDTSPGSLFATTLAVAGHDGDQIEAYLARPAGERSRGGVVVIHHMPGYDRETKEMVRHFAELGYDAICPNLYSREAPGADPADASAVARSRGGVPDDRLVGDVAGAAAYLRSLPAANGRVGVIGHCSGGRQSVLSACRLDLDAAVDCYGAFVVGEVPAGMDLRITNLIPDLPNLSAPLLGLFGAEDQHPSPEQVAELGRILTEHAKDFEFHSYEGAGHGFFAVNRPAYNVAAANDGWERIAAFFGKHLSTATATATSTSAEG</sequence>
<dbReference type="PANTHER" id="PTHR46623:SF6">
    <property type="entry name" value="ALPHA_BETA-HYDROLASES SUPERFAMILY PROTEIN"/>
    <property type="match status" value="1"/>
</dbReference>
<proteinExistence type="predicted"/>
<evidence type="ECO:0000313" key="2">
    <source>
        <dbReference type="EMBL" id="CAG6398331.1"/>
    </source>
</evidence>
<reference evidence="2" key="1">
    <citation type="submission" date="2021-05" db="EMBL/GenBank/DDBJ databases">
        <authorList>
            <person name="Arsene-Ploetze F."/>
        </authorList>
    </citation>
    <scope>NUCLEOTIDE SEQUENCE</scope>
    <source>
        <strain evidence="2">DSM 42138</strain>
    </source>
</reference>
<dbReference type="AlphaFoldDB" id="A0A9W4DY75"/>
<protein>
    <submittedName>
        <fullName evidence="2">Carboxymethylenebutenolidase</fullName>
    </submittedName>
</protein>
<dbReference type="Gene3D" id="3.40.50.1820">
    <property type="entry name" value="alpha/beta hydrolase"/>
    <property type="match status" value="1"/>
</dbReference>
<organism evidence="2 3">
    <name type="scientific">Actinacidiphila cocklensis</name>
    <dbReference type="NCBI Taxonomy" id="887465"/>
    <lineage>
        <taxon>Bacteria</taxon>
        <taxon>Bacillati</taxon>
        <taxon>Actinomycetota</taxon>
        <taxon>Actinomycetes</taxon>
        <taxon>Kitasatosporales</taxon>
        <taxon>Streptomycetaceae</taxon>
        <taxon>Actinacidiphila</taxon>
    </lineage>
</organism>
<dbReference type="InterPro" id="IPR002925">
    <property type="entry name" value="Dienelactn_hydro"/>
</dbReference>
<gene>
    <name evidence="2" type="ORF">SCOCK_70015</name>
</gene>
<keyword evidence="3" id="KW-1185">Reference proteome</keyword>